<dbReference type="EMBL" id="MRCU01000010">
    <property type="protein sequence ID" value="RKK11103.1"/>
    <property type="molecule type" value="Genomic_DNA"/>
</dbReference>
<organism evidence="3 4">
    <name type="scientific">Fusarium oxysporum f. sp. cepae</name>
    <dbReference type="NCBI Taxonomy" id="396571"/>
    <lineage>
        <taxon>Eukaryota</taxon>
        <taxon>Fungi</taxon>
        <taxon>Dikarya</taxon>
        <taxon>Ascomycota</taxon>
        <taxon>Pezizomycotina</taxon>
        <taxon>Sordariomycetes</taxon>
        <taxon>Hypocreomycetidae</taxon>
        <taxon>Hypocreales</taxon>
        <taxon>Nectriaceae</taxon>
        <taxon>Fusarium</taxon>
        <taxon>Fusarium oxysporum species complex</taxon>
    </lineage>
</organism>
<protein>
    <submittedName>
        <fullName evidence="3">Uncharacterized protein</fullName>
    </submittedName>
</protein>
<dbReference type="Proteomes" id="UP000270866">
    <property type="component" value="Unassembled WGS sequence"/>
</dbReference>
<dbReference type="EMBL" id="MRCU01000019">
    <property type="protein sequence ID" value="RKK06837.1"/>
    <property type="molecule type" value="Genomic_DNA"/>
</dbReference>
<evidence type="ECO:0000313" key="1">
    <source>
        <dbReference type="EMBL" id="RKK06837.1"/>
    </source>
</evidence>
<sequence>MPVIDGLNVMRYFCRMVRVVVILKRPSGTLSEVATYGKLQSFYSVDLNYRCAAG</sequence>
<reference evidence="3 4" key="1">
    <citation type="journal article" date="2018" name="Sci. Rep.">
        <title>Characterisation of pathogen-specific regions and novel effector candidates in Fusarium oxysporum f. sp. cepae.</title>
        <authorList>
            <person name="Armitage A.D."/>
            <person name="Taylor A."/>
            <person name="Sobczyk M.K."/>
            <person name="Baxter L."/>
            <person name="Greenfield B.P."/>
            <person name="Bates H.J."/>
            <person name="Wilson F."/>
            <person name="Jackson A.C."/>
            <person name="Ott S."/>
            <person name="Harrison R.J."/>
            <person name="Clarkson J.P."/>
        </authorList>
    </citation>
    <scope>NUCLEOTIDE SEQUENCE [LARGE SCALE GENOMIC DNA]</scope>
    <source>
        <strain evidence="3 4">FoC_Fus2</strain>
    </source>
</reference>
<dbReference type="AlphaFoldDB" id="A0A3L6N403"/>
<evidence type="ECO:0000313" key="4">
    <source>
        <dbReference type="Proteomes" id="UP000270866"/>
    </source>
</evidence>
<accession>A0A3L6N403</accession>
<name>A0A3L6N403_FUSOX</name>
<evidence type="ECO:0000313" key="2">
    <source>
        <dbReference type="EMBL" id="RKK10698.1"/>
    </source>
</evidence>
<dbReference type="EMBL" id="MRCU01000010">
    <property type="protein sequence ID" value="RKK10698.1"/>
    <property type="molecule type" value="Genomic_DNA"/>
</dbReference>
<evidence type="ECO:0000313" key="3">
    <source>
        <dbReference type="EMBL" id="RKK11103.1"/>
    </source>
</evidence>
<comment type="caution">
    <text evidence="3">The sequence shown here is derived from an EMBL/GenBank/DDBJ whole genome shotgun (WGS) entry which is preliminary data.</text>
</comment>
<gene>
    <name evidence="2" type="ORF">BFJ65_g14693</name>
    <name evidence="3" type="ORF">BFJ65_g15095</name>
    <name evidence="1" type="ORF">BFJ65_g18390</name>
</gene>
<proteinExistence type="predicted"/>